<evidence type="ECO:0000313" key="9">
    <source>
        <dbReference type="Proteomes" id="UP000184038"/>
    </source>
</evidence>
<proteinExistence type="inferred from homology"/>
<keyword evidence="9" id="KW-1185">Reference proteome</keyword>
<dbReference type="InterPro" id="IPR002196">
    <property type="entry name" value="Glyco_hydro_24"/>
</dbReference>
<protein>
    <recommendedName>
        <fullName evidence="7">Lysozyme</fullName>
        <ecNumber evidence="7">3.2.1.17</ecNumber>
    </recommendedName>
</protein>
<dbReference type="SUPFAM" id="SSF47090">
    <property type="entry name" value="PGBD-like"/>
    <property type="match status" value="1"/>
</dbReference>
<reference evidence="8 9" key="1">
    <citation type="submission" date="2016-11" db="EMBL/GenBank/DDBJ databases">
        <authorList>
            <person name="Jaros S."/>
            <person name="Januszkiewicz K."/>
            <person name="Wedrychowicz H."/>
        </authorList>
    </citation>
    <scope>NUCLEOTIDE SEQUENCE [LARGE SCALE GENOMIC DNA]</scope>
    <source>
        <strain evidence="8 9">DSM 15930</strain>
    </source>
</reference>
<dbReference type="EMBL" id="FRCP01000018">
    <property type="protein sequence ID" value="SHM82061.1"/>
    <property type="molecule type" value="Genomic_DNA"/>
</dbReference>
<dbReference type="EC" id="3.2.1.17" evidence="7"/>
<dbReference type="Gene3D" id="1.10.101.10">
    <property type="entry name" value="PGBD-like superfamily/PGBD"/>
    <property type="match status" value="1"/>
</dbReference>
<name>A0A1M7LW81_9FIRM</name>
<dbReference type="InterPro" id="IPR033907">
    <property type="entry name" value="Endolysin_autolysin"/>
</dbReference>
<keyword evidence="3 7" id="KW-0081">Bacteriolytic enzyme</keyword>
<dbReference type="InterPro" id="IPR023347">
    <property type="entry name" value="Lysozyme_dom_sf"/>
</dbReference>
<dbReference type="GO" id="GO:0003796">
    <property type="term" value="F:lysozyme activity"/>
    <property type="evidence" value="ECO:0007669"/>
    <property type="project" value="UniProtKB-EC"/>
</dbReference>
<comment type="similarity">
    <text evidence="7">Belongs to the glycosyl hydrolase 24 family.</text>
</comment>
<dbReference type="InterPro" id="IPR036365">
    <property type="entry name" value="PGBD-like_sf"/>
</dbReference>
<dbReference type="RefSeq" id="WP_073289621.1">
    <property type="nucleotide sequence ID" value="NZ_FRCP01000018.1"/>
</dbReference>
<evidence type="ECO:0000256" key="5">
    <source>
        <dbReference type="ARBA" id="ARBA00023200"/>
    </source>
</evidence>
<dbReference type="GO" id="GO:0042742">
    <property type="term" value="P:defense response to bacterium"/>
    <property type="evidence" value="ECO:0007669"/>
    <property type="project" value="UniProtKB-KW"/>
</dbReference>
<dbReference type="Gene3D" id="1.10.530.40">
    <property type="match status" value="1"/>
</dbReference>
<dbReference type="HAMAP" id="MF_04110">
    <property type="entry name" value="ENDOLYSIN_T4"/>
    <property type="match status" value="1"/>
</dbReference>
<evidence type="ECO:0000256" key="1">
    <source>
        <dbReference type="ARBA" id="ARBA00000632"/>
    </source>
</evidence>
<dbReference type="Proteomes" id="UP000184038">
    <property type="component" value="Unassembled WGS sequence"/>
</dbReference>
<keyword evidence="4 7" id="KW-0378">Hydrolase</keyword>
<evidence type="ECO:0000256" key="2">
    <source>
        <dbReference type="ARBA" id="ARBA00022529"/>
    </source>
</evidence>
<dbReference type="GO" id="GO:0009253">
    <property type="term" value="P:peptidoglycan catabolic process"/>
    <property type="evidence" value="ECO:0007669"/>
    <property type="project" value="InterPro"/>
</dbReference>
<dbReference type="InterPro" id="IPR036366">
    <property type="entry name" value="PGBDSf"/>
</dbReference>
<evidence type="ECO:0000256" key="3">
    <source>
        <dbReference type="ARBA" id="ARBA00022638"/>
    </source>
</evidence>
<evidence type="ECO:0000256" key="7">
    <source>
        <dbReference type="RuleBase" id="RU003788"/>
    </source>
</evidence>
<dbReference type="InterPro" id="IPR023346">
    <property type="entry name" value="Lysozyme-like_dom_sf"/>
</dbReference>
<dbReference type="STRING" id="1120996.SAMN02746066_03425"/>
<evidence type="ECO:0000256" key="4">
    <source>
        <dbReference type="ARBA" id="ARBA00022801"/>
    </source>
</evidence>
<organism evidence="8 9">
    <name type="scientific">Anaerosporobacter mobilis DSM 15930</name>
    <dbReference type="NCBI Taxonomy" id="1120996"/>
    <lineage>
        <taxon>Bacteria</taxon>
        <taxon>Bacillati</taxon>
        <taxon>Bacillota</taxon>
        <taxon>Clostridia</taxon>
        <taxon>Lachnospirales</taxon>
        <taxon>Lachnospiraceae</taxon>
        <taxon>Anaerosporobacter</taxon>
    </lineage>
</organism>
<dbReference type="GO" id="GO:0016998">
    <property type="term" value="P:cell wall macromolecule catabolic process"/>
    <property type="evidence" value="ECO:0007669"/>
    <property type="project" value="InterPro"/>
</dbReference>
<accession>A0A1M7LW81</accession>
<dbReference type="AlphaFoldDB" id="A0A1M7LW81"/>
<dbReference type="CDD" id="cd00737">
    <property type="entry name" value="lyz_endolysin_autolysin"/>
    <property type="match status" value="1"/>
</dbReference>
<keyword evidence="6 7" id="KW-0326">Glycosidase</keyword>
<comment type="catalytic activity">
    <reaction evidence="1 7">
        <text>Hydrolysis of (1-&gt;4)-beta-linkages between N-acetylmuramic acid and N-acetyl-D-glucosamine residues in a peptidoglycan and between N-acetyl-D-glucosamine residues in chitodextrins.</text>
        <dbReference type="EC" id="3.2.1.17"/>
    </reaction>
</comment>
<keyword evidence="5" id="KW-1035">Host cytoplasm</keyword>
<dbReference type="PANTHER" id="PTHR38107">
    <property type="match status" value="1"/>
</dbReference>
<dbReference type="InterPro" id="IPR051018">
    <property type="entry name" value="Bacteriophage_GH24"/>
</dbReference>
<dbReference type="SUPFAM" id="SSF53955">
    <property type="entry name" value="Lysozyme-like"/>
    <property type="match status" value="1"/>
</dbReference>
<keyword evidence="2 7" id="KW-0929">Antimicrobial</keyword>
<gene>
    <name evidence="8" type="ORF">SAMN02746066_03425</name>
</gene>
<evidence type="ECO:0000313" key="8">
    <source>
        <dbReference type="EMBL" id="SHM82061.1"/>
    </source>
</evidence>
<evidence type="ECO:0000256" key="6">
    <source>
        <dbReference type="ARBA" id="ARBA00023295"/>
    </source>
</evidence>
<dbReference type="PANTHER" id="PTHR38107:SF3">
    <property type="entry name" value="LYSOZYME RRRD-RELATED"/>
    <property type="match status" value="1"/>
</dbReference>
<sequence>MKTSEKGINLIKEFEGCRLKAYKCPAGVWTIGYGHTLGVKQGQTITNNQAIDYLKNDLIKFEKIVTNMVKVQITQNMFDALVSWAYNVGNRSTSTLVKLLNKQDYKGAASQLLLWNKANNKELAGLTRRRKEEKKLFETDMYIVPSKKVNKDSCKLEIMWLQKSLNEVCNARLVVDGNYGELTKQAVINYWKALGWNKDGKSSGWTAGEKTIAKLVA</sequence>
<dbReference type="OrthoDB" id="529831at2"/>
<dbReference type="GO" id="GO:0031640">
    <property type="term" value="P:killing of cells of another organism"/>
    <property type="evidence" value="ECO:0007669"/>
    <property type="project" value="UniProtKB-KW"/>
</dbReference>
<dbReference type="InterPro" id="IPR034690">
    <property type="entry name" value="Endolysin_T4_type"/>
</dbReference>
<dbReference type="Pfam" id="PF00959">
    <property type="entry name" value="Phage_lysozyme"/>
    <property type="match status" value="1"/>
</dbReference>